<proteinExistence type="inferred from homology"/>
<evidence type="ECO:0000259" key="5">
    <source>
        <dbReference type="Pfam" id="PF01507"/>
    </source>
</evidence>
<feature type="binding site" evidence="4">
    <location>
        <position position="212"/>
    </location>
    <ligand>
        <name>[4Fe-4S] cluster</name>
        <dbReference type="ChEBI" id="CHEBI:49883"/>
    </ligand>
</feature>
<comment type="pathway">
    <text evidence="3 4">Sulfur metabolism; hydrogen sulfide biosynthesis; sulfite from sulfate.</text>
</comment>
<keyword evidence="7" id="KW-1185">Reference proteome</keyword>
<evidence type="ECO:0000256" key="3">
    <source>
        <dbReference type="ARBA" id="ARBA00024327"/>
    </source>
</evidence>
<protein>
    <recommendedName>
        <fullName evidence="4">Adenosine 5'-phosphosulfate reductase</fullName>
        <shortName evidence="4">APS reductase</shortName>
        <ecNumber evidence="4">1.8.4.10</ecNumber>
    </recommendedName>
    <alternativeName>
        <fullName evidence="4">5'-adenylylsulfate reductase</fullName>
    </alternativeName>
    <alternativeName>
        <fullName evidence="4">Thioredoxin-dependent 5'-adenylylsulfate reductase</fullName>
    </alternativeName>
</protein>
<name>A0ABY6Q8D7_9GAMM</name>
<reference evidence="6 7" key="1">
    <citation type="submission" date="2019-02" db="EMBL/GenBank/DDBJ databases">
        <title>Halieaceae_genomes.</title>
        <authorList>
            <person name="Li S.-H."/>
        </authorList>
    </citation>
    <scope>NUCLEOTIDE SEQUENCE [LARGE SCALE GENOMIC DNA]</scope>
    <source>
        <strain evidence="6 7">JH123</strain>
    </source>
</reference>
<keyword evidence="4" id="KW-0411">Iron-sulfur</keyword>
<dbReference type="Pfam" id="PF01507">
    <property type="entry name" value="PAPS_reduct"/>
    <property type="match status" value="1"/>
</dbReference>
<dbReference type="HAMAP" id="MF_00063">
    <property type="entry name" value="CysH"/>
    <property type="match status" value="1"/>
</dbReference>
<dbReference type="NCBIfam" id="NF002537">
    <property type="entry name" value="PRK02090.1"/>
    <property type="match status" value="1"/>
</dbReference>
<dbReference type="InterPro" id="IPR002500">
    <property type="entry name" value="PAPS_reduct_dom"/>
</dbReference>
<evidence type="ECO:0000256" key="1">
    <source>
        <dbReference type="ARBA" id="ARBA00009732"/>
    </source>
</evidence>
<feature type="binding site" evidence="4">
    <location>
        <position position="130"/>
    </location>
    <ligand>
        <name>[4Fe-4S] cluster</name>
        <dbReference type="ChEBI" id="CHEBI:49883"/>
    </ligand>
</feature>
<dbReference type="PANTHER" id="PTHR46509:SF1">
    <property type="entry name" value="PHOSPHOADENOSINE PHOSPHOSULFATE REDUCTASE"/>
    <property type="match status" value="1"/>
</dbReference>
<dbReference type="RefSeq" id="WP_279241401.1">
    <property type="nucleotide sequence ID" value="NZ_CP036501.1"/>
</dbReference>
<accession>A0ABY6Q8D7</accession>
<feature type="binding site" evidence="4">
    <location>
        <position position="215"/>
    </location>
    <ligand>
        <name>[4Fe-4S] cluster</name>
        <dbReference type="ChEBI" id="CHEBI:49883"/>
    </ligand>
</feature>
<gene>
    <name evidence="4" type="primary">cysH</name>
    <name evidence="6" type="ORF">E0F26_09405</name>
</gene>
<keyword evidence="4" id="KW-0963">Cytoplasm</keyword>
<dbReference type="GO" id="GO:0004604">
    <property type="term" value="F:phosphoadenylyl-sulfate reductase (thioredoxin) activity"/>
    <property type="evidence" value="ECO:0007669"/>
    <property type="project" value="UniProtKB-EC"/>
</dbReference>
<feature type="active site" description="Nucleophile; cysteine thiosulfonate intermediate" evidence="4">
    <location>
        <position position="238"/>
    </location>
</feature>
<keyword evidence="4" id="KW-0408">Iron</keyword>
<evidence type="ECO:0000256" key="2">
    <source>
        <dbReference type="ARBA" id="ARBA00023002"/>
    </source>
</evidence>
<comment type="catalytic activity">
    <reaction evidence="4">
        <text>[thioredoxin]-disulfide + sulfite + AMP + 2 H(+) = adenosine 5'-phosphosulfate + [thioredoxin]-dithiol</text>
        <dbReference type="Rhea" id="RHEA:21976"/>
        <dbReference type="Rhea" id="RHEA-COMP:10698"/>
        <dbReference type="Rhea" id="RHEA-COMP:10700"/>
        <dbReference type="ChEBI" id="CHEBI:15378"/>
        <dbReference type="ChEBI" id="CHEBI:17359"/>
        <dbReference type="ChEBI" id="CHEBI:29950"/>
        <dbReference type="ChEBI" id="CHEBI:50058"/>
        <dbReference type="ChEBI" id="CHEBI:58243"/>
        <dbReference type="ChEBI" id="CHEBI:456215"/>
        <dbReference type="EC" id="1.8.4.10"/>
    </reaction>
</comment>
<organism evidence="6 7">
    <name type="scientific">Candidatus Paraluminiphilus aquimaris</name>
    <dbReference type="NCBI Taxonomy" id="2518994"/>
    <lineage>
        <taxon>Bacteria</taxon>
        <taxon>Pseudomonadati</taxon>
        <taxon>Pseudomonadota</taxon>
        <taxon>Gammaproteobacteria</taxon>
        <taxon>Cellvibrionales</taxon>
        <taxon>Halieaceae</taxon>
        <taxon>Candidatus Paraluminiphilus</taxon>
    </lineage>
</organism>
<comment type="cofactor">
    <cofactor evidence="4">
        <name>[4Fe-4S] cluster</name>
        <dbReference type="ChEBI" id="CHEBI:49883"/>
    </cofactor>
    <text evidence="4">Binds 1 [4Fe-4S] cluster per subunit.</text>
</comment>
<dbReference type="EC" id="1.8.4.10" evidence="4"/>
<comment type="function">
    <text evidence="4">Catalyzes the formation of sulfite from adenosine 5'-phosphosulfate (APS) using thioredoxin as an electron donor.</text>
</comment>
<keyword evidence="2 4" id="KW-0560">Oxidoreductase</keyword>
<dbReference type="SUPFAM" id="SSF52402">
    <property type="entry name" value="Adenine nucleotide alpha hydrolases-like"/>
    <property type="match status" value="1"/>
</dbReference>
<feature type="binding site" evidence="4">
    <location>
        <position position="129"/>
    </location>
    <ligand>
        <name>[4Fe-4S] cluster</name>
        <dbReference type="ChEBI" id="CHEBI:49883"/>
    </ligand>
</feature>
<dbReference type="PIRSF" id="PIRSF000857">
    <property type="entry name" value="PAPS_reductase"/>
    <property type="match status" value="1"/>
</dbReference>
<dbReference type="Proteomes" id="UP001317963">
    <property type="component" value="Chromosome"/>
</dbReference>
<dbReference type="InterPro" id="IPR004511">
    <property type="entry name" value="PAPS/APS_Rdtase"/>
</dbReference>
<dbReference type="PANTHER" id="PTHR46509">
    <property type="entry name" value="PHOSPHOADENOSINE PHOSPHOSULFATE REDUCTASE"/>
    <property type="match status" value="1"/>
</dbReference>
<evidence type="ECO:0000313" key="6">
    <source>
        <dbReference type="EMBL" id="UZP74936.1"/>
    </source>
</evidence>
<evidence type="ECO:0000313" key="7">
    <source>
        <dbReference type="Proteomes" id="UP001317963"/>
    </source>
</evidence>
<dbReference type="InterPro" id="IPR014729">
    <property type="entry name" value="Rossmann-like_a/b/a_fold"/>
</dbReference>
<comment type="similarity">
    <text evidence="1 4">Belongs to the PAPS reductase family. CysH subfamily.</text>
</comment>
<feature type="domain" description="Phosphoadenosine phosphosulphate reductase" evidence="5">
    <location>
        <begin position="48"/>
        <end position="217"/>
    </location>
</feature>
<sequence>MSSIKPPSQVELTRLKSIAERLSMAWSNLSVSEMLQEIVVDNRFVRNPAVVSSFGADSAVLLHMISQIQPEAQVVFLDTGFHFKETIRYRNHLISTFGLKNVRTASVDPLAIKRRDPTRRLHLSQPDQCCQLRKVSVLDRHLRMNDAWVSGQRRAQSATRSAVALVEVDEARGKLKFNPLANFGDSEIAAYKITHRLPEHPLVTKGYPSIGCEPCTTAVQVGEDPRSGRWRGKEKLECGLHNRSNIIASSEHVA</sequence>
<evidence type="ECO:0000256" key="4">
    <source>
        <dbReference type="HAMAP-Rule" id="MF_00063"/>
    </source>
</evidence>
<dbReference type="NCBIfam" id="TIGR00434">
    <property type="entry name" value="cysH"/>
    <property type="match status" value="1"/>
</dbReference>
<keyword evidence="4" id="KW-0479">Metal-binding</keyword>
<comment type="subcellular location">
    <subcellularLocation>
        <location evidence="4">Cytoplasm</location>
    </subcellularLocation>
</comment>
<dbReference type="EMBL" id="CP036501">
    <property type="protein sequence ID" value="UZP74936.1"/>
    <property type="molecule type" value="Genomic_DNA"/>
</dbReference>
<dbReference type="Gene3D" id="3.40.50.620">
    <property type="entry name" value="HUPs"/>
    <property type="match status" value="1"/>
</dbReference>